<organism evidence="1">
    <name type="scientific">Rhizophora mucronata</name>
    <name type="common">Asiatic mangrove</name>
    <dbReference type="NCBI Taxonomy" id="61149"/>
    <lineage>
        <taxon>Eukaryota</taxon>
        <taxon>Viridiplantae</taxon>
        <taxon>Streptophyta</taxon>
        <taxon>Embryophyta</taxon>
        <taxon>Tracheophyta</taxon>
        <taxon>Spermatophyta</taxon>
        <taxon>Magnoliopsida</taxon>
        <taxon>eudicotyledons</taxon>
        <taxon>Gunneridae</taxon>
        <taxon>Pentapetalae</taxon>
        <taxon>rosids</taxon>
        <taxon>fabids</taxon>
        <taxon>Malpighiales</taxon>
        <taxon>Rhizophoraceae</taxon>
        <taxon>Rhizophora</taxon>
    </lineage>
</organism>
<proteinExistence type="predicted"/>
<name>A0A2P2QEG1_RHIMU</name>
<dbReference type="AlphaFoldDB" id="A0A2P2QEG1"/>
<reference evidence="1" key="1">
    <citation type="submission" date="2018-02" db="EMBL/GenBank/DDBJ databases">
        <title>Rhizophora mucronata_Transcriptome.</title>
        <authorList>
            <person name="Meera S.P."/>
            <person name="Sreeshan A."/>
            <person name="Augustine A."/>
        </authorList>
    </citation>
    <scope>NUCLEOTIDE SEQUENCE</scope>
    <source>
        <tissue evidence="1">Leaf</tissue>
    </source>
</reference>
<dbReference type="EMBL" id="GGEC01084884">
    <property type="protein sequence ID" value="MBX65368.1"/>
    <property type="molecule type" value="Transcribed_RNA"/>
</dbReference>
<sequence>MQKLDLLEAAHRHNTALLRTVPLARETSGYCSPYSS</sequence>
<protein>
    <submittedName>
        <fullName evidence="1">Uncharacterized protein</fullName>
    </submittedName>
</protein>
<accession>A0A2P2QEG1</accession>
<evidence type="ECO:0000313" key="1">
    <source>
        <dbReference type="EMBL" id="MBX65368.1"/>
    </source>
</evidence>